<keyword evidence="4" id="KW-1185">Reference proteome</keyword>
<evidence type="ECO:0000256" key="1">
    <source>
        <dbReference type="ARBA" id="ARBA00006738"/>
    </source>
</evidence>
<dbReference type="SUPFAM" id="SSF52980">
    <property type="entry name" value="Restriction endonuclease-like"/>
    <property type="match status" value="1"/>
</dbReference>
<dbReference type="InterPro" id="IPR003509">
    <property type="entry name" value="UPF0102_YraN-like"/>
</dbReference>
<dbReference type="CDD" id="cd20736">
    <property type="entry name" value="PoNe_Nuclease"/>
    <property type="match status" value="1"/>
</dbReference>
<dbReference type="RefSeq" id="WP_347308609.1">
    <property type="nucleotide sequence ID" value="NZ_JBAJEX010000007.1"/>
</dbReference>
<dbReference type="NCBIfam" id="NF009150">
    <property type="entry name" value="PRK12497.1-3"/>
    <property type="match status" value="1"/>
</dbReference>
<dbReference type="InterPro" id="IPR011335">
    <property type="entry name" value="Restrct_endonuc-II-like"/>
</dbReference>
<evidence type="ECO:0000313" key="4">
    <source>
        <dbReference type="Proteomes" id="UP001482231"/>
    </source>
</evidence>
<organism evidence="3 4">
    <name type="scientific">Thiobacter aerophilum</name>
    <dbReference type="NCBI Taxonomy" id="3121275"/>
    <lineage>
        <taxon>Bacteria</taxon>
        <taxon>Pseudomonadati</taxon>
        <taxon>Pseudomonadota</taxon>
        <taxon>Betaproteobacteria</taxon>
        <taxon>Burkholderiales</taxon>
        <taxon>Thiobacteraceae</taxon>
        <taxon>Thiobacter</taxon>
    </lineage>
</organism>
<evidence type="ECO:0000256" key="2">
    <source>
        <dbReference type="HAMAP-Rule" id="MF_00048"/>
    </source>
</evidence>
<comment type="similarity">
    <text evidence="1 2">Belongs to the UPF0102 family.</text>
</comment>
<dbReference type="PANTHER" id="PTHR34039:SF1">
    <property type="entry name" value="UPF0102 PROTEIN YRAN"/>
    <property type="match status" value="1"/>
</dbReference>
<dbReference type="InterPro" id="IPR011856">
    <property type="entry name" value="tRNA_endonuc-like_dom_sf"/>
</dbReference>
<protein>
    <recommendedName>
        <fullName evidence="2">UPF0102 protein V6E02_09785</fullName>
    </recommendedName>
</protein>
<dbReference type="PANTHER" id="PTHR34039">
    <property type="entry name" value="UPF0102 PROTEIN YRAN"/>
    <property type="match status" value="1"/>
</dbReference>
<reference evidence="3 4" key="1">
    <citation type="submission" date="2024-02" db="EMBL/GenBank/DDBJ databases">
        <title>New thermophilic sulfur-oxidizing bacteria from a hot springs of the Uzon caldera (Kamchatka, Russia).</title>
        <authorList>
            <person name="Dukat A.M."/>
            <person name="Elcheninov A.G."/>
            <person name="Frolov E.N."/>
        </authorList>
    </citation>
    <scope>NUCLEOTIDE SEQUENCE [LARGE SCALE GENOMIC DNA]</scope>
    <source>
        <strain evidence="3 4">AK1</strain>
    </source>
</reference>
<evidence type="ECO:0000313" key="3">
    <source>
        <dbReference type="EMBL" id="MEO1767500.1"/>
    </source>
</evidence>
<dbReference type="EMBL" id="JBAJEX010000007">
    <property type="protein sequence ID" value="MEO1767500.1"/>
    <property type="molecule type" value="Genomic_DNA"/>
</dbReference>
<gene>
    <name evidence="3" type="ORF">V6E02_09785</name>
</gene>
<comment type="caution">
    <text evidence="3">The sequence shown here is derived from an EMBL/GenBank/DDBJ whole genome shotgun (WGS) entry which is preliminary data.</text>
</comment>
<sequence length="118" mass="13040">MKNARSRGEAAEQVALAHLLAQGLSLVTTHYRSRFGEIDLILRDGPTLVFVEVRLRSSQRFGGAAASITAHKQQRIIATARQFLASQKRLPPCRFDVVLLGTGQPPTIEWLRNAFSAD</sequence>
<dbReference type="HAMAP" id="MF_00048">
    <property type="entry name" value="UPF0102"/>
    <property type="match status" value="1"/>
</dbReference>
<name>A0ABV0EFR4_9BURK</name>
<proteinExistence type="inferred from homology"/>
<accession>A0ABV0EFR4</accession>
<dbReference type="Gene3D" id="3.40.1350.10">
    <property type="match status" value="1"/>
</dbReference>
<dbReference type="Pfam" id="PF02021">
    <property type="entry name" value="UPF0102"/>
    <property type="match status" value="1"/>
</dbReference>
<dbReference type="NCBIfam" id="TIGR00252">
    <property type="entry name" value="YraN family protein"/>
    <property type="match status" value="1"/>
</dbReference>
<dbReference type="Proteomes" id="UP001482231">
    <property type="component" value="Unassembled WGS sequence"/>
</dbReference>